<accession>A0ABV9CUK5</accession>
<protein>
    <submittedName>
        <fullName evidence="1">Uncharacterized protein</fullName>
    </submittedName>
</protein>
<dbReference type="RefSeq" id="WP_380851474.1">
    <property type="nucleotide sequence ID" value="NZ_JBHSFP010000052.1"/>
</dbReference>
<proteinExistence type="predicted"/>
<gene>
    <name evidence="1" type="ORF">ACFO60_38230</name>
</gene>
<organism evidence="1 2">
    <name type="scientific">Sphaerisporangium dianthi</name>
    <dbReference type="NCBI Taxonomy" id="1436120"/>
    <lineage>
        <taxon>Bacteria</taxon>
        <taxon>Bacillati</taxon>
        <taxon>Actinomycetota</taxon>
        <taxon>Actinomycetes</taxon>
        <taxon>Streptosporangiales</taxon>
        <taxon>Streptosporangiaceae</taxon>
        <taxon>Sphaerisporangium</taxon>
    </lineage>
</organism>
<dbReference type="Proteomes" id="UP001596004">
    <property type="component" value="Unassembled WGS sequence"/>
</dbReference>
<comment type="caution">
    <text evidence="1">The sequence shown here is derived from an EMBL/GenBank/DDBJ whole genome shotgun (WGS) entry which is preliminary data.</text>
</comment>
<evidence type="ECO:0000313" key="1">
    <source>
        <dbReference type="EMBL" id="MFC4536641.1"/>
    </source>
</evidence>
<evidence type="ECO:0000313" key="2">
    <source>
        <dbReference type="Proteomes" id="UP001596004"/>
    </source>
</evidence>
<name>A0ABV9CUK5_9ACTN</name>
<keyword evidence="2" id="KW-1185">Reference proteome</keyword>
<reference evidence="2" key="1">
    <citation type="journal article" date="2019" name="Int. J. Syst. Evol. Microbiol.">
        <title>The Global Catalogue of Microorganisms (GCM) 10K type strain sequencing project: providing services to taxonomists for standard genome sequencing and annotation.</title>
        <authorList>
            <consortium name="The Broad Institute Genomics Platform"/>
            <consortium name="The Broad Institute Genome Sequencing Center for Infectious Disease"/>
            <person name="Wu L."/>
            <person name="Ma J."/>
        </authorList>
    </citation>
    <scope>NUCLEOTIDE SEQUENCE [LARGE SCALE GENOMIC DNA]</scope>
    <source>
        <strain evidence="2">CGMCC 4.7132</strain>
    </source>
</reference>
<dbReference type="EMBL" id="JBHSFP010000052">
    <property type="protein sequence ID" value="MFC4536641.1"/>
    <property type="molecule type" value="Genomic_DNA"/>
</dbReference>
<sequence>MSVGMVSGIHVAQAGTCAAGTACPTTTTFDITAGALQITVPDTADLDNDGVPGGYAYGQLGPVTVTDDRASATPAWTATVTGTDFITAGGNDPGETIANSSVYYCSGTATATTGNGTFTPGQTGCAPPPPPTGQTLASERTAYSHTGGTGTNSATWNPLITAALALSNVSGQYTGTISHTVT</sequence>